<evidence type="ECO:0000313" key="3">
    <source>
        <dbReference type="Proteomes" id="UP000053398"/>
    </source>
</evidence>
<dbReference type="AlphaFoldDB" id="A0A101PZ95"/>
<gene>
    <name evidence="2" type="ORF">AQJ11_29825</name>
</gene>
<name>A0A101PZ95_STRCK</name>
<accession>A0A101PZ95</accession>
<proteinExistence type="predicted"/>
<feature type="region of interest" description="Disordered" evidence="1">
    <location>
        <begin position="28"/>
        <end position="62"/>
    </location>
</feature>
<comment type="caution">
    <text evidence="2">The sequence shown here is derived from an EMBL/GenBank/DDBJ whole genome shotgun (WGS) entry which is preliminary data.</text>
</comment>
<reference evidence="2 3" key="1">
    <citation type="submission" date="2015-10" db="EMBL/GenBank/DDBJ databases">
        <title>Draft genome sequence of Streptomyces corchorusii DSM 40340, type strain for the species Streptomyces corchorusii.</title>
        <authorList>
            <person name="Ruckert C."/>
            <person name="Winkler A."/>
            <person name="Kalinowski J."/>
            <person name="Kampfer P."/>
            <person name="Glaeser S."/>
        </authorList>
    </citation>
    <scope>NUCLEOTIDE SEQUENCE [LARGE SCALE GENOMIC DNA]</scope>
    <source>
        <strain evidence="2 3">DSM 40340</strain>
    </source>
</reference>
<sequence length="62" mass="6640">MCGAWPVQAIGMPARAEMRLMARVTGSGPMPPVMWPQRSMPTKAGVDGSAQRGPCSAIRRSR</sequence>
<protein>
    <submittedName>
        <fullName evidence="2">Uncharacterized protein</fullName>
    </submittedName>
</protein>
<evidence type="ECO:0000256" key="1">
    <source>
        <dbReference type="SAM" id="MobiDB-lite"/>
    </source>
</evidence>
<evidence type="ECO:0000313" key="2">
    <source>
        <dbReference type="EMBL" id="KUN20387.1"/>
    </source>
</evidence>
<dbReference type="EMBL" id="LMWP01000035">
    <property type="protein sequence ID" value="KUN20387.1"/>
    <property type="molecule type" value="Genomic_DNA"/>
</dbReference>
<dbReference type="Proteomes" id="UP000053398">
    <property type="component" value="Unassembled WGS sequence"/>
</dbReference>
<keyword evidence="3" id="KW-1185">Reference proteome</keyword>
<organism evidence="2 3">
    <name type="scientific">Streptomyces corchorusii</name>
    <name type="common">Streptomyces chibaensis</name>
    <dbReference type="NCBI Taxonomy" id="1903"/>
    <lineage>
        <taxon>Bacteria</taxon>
        <taxon>Bacillati</taxon>
        <taxon>Actinomycetota</taxon>
        <taxon>Actinomycetes</taxon>
        <taxon>Kitasatosporales</taxon>
        <taxon>Streptomycetaceae</taxon>
        <taxon>Streptomyces</taxon>
    </lineage>
</organism>